<feature type="coiled-coil region" evidence="6">
    <location>
        <begin position="1"/>
        <end position="28"/>
    </location>
</feature>
<name>A0A1P8K6W1_9BURK</name>
<dbReference type="InterPro" id="IPR004358">
    <property type="entry name" value="Sig_transdc_His_kin-like_C"/>
</dbReference>
<evidence type="ECO:0000256" key="4">
    <source>
        <dbReference type="ARBA" id="ARBA00022679"/>
    </source>
</evidence>
<dbReference type="Proteomes" id="UP000186110">
    <property type="component" value="Chromosome"/>
</dbReference>
<comment type="catalytic activity">
    <reaction evidence="1">
        <text>ATP + protein L-histidine = ADP + protein N-phospho-L-histidine.</text>
        <dbReference type="EC" id="2.7.13.3"/>
    </reaction>
</comment>
<protein>
    <recommendedName>
        <fullName evidence="2">histidine kinase</fullName>
        <ecNumber evidence="2">2.7.13.3</ecNumber>
    </recommendedName>
</protein>
<dbReference type="PRINTS" id="PR00344">
    <property type="entry name" value="BCTRLSENSOR"/>
</dbReference>
<keyword evidence="9" id="KW-1185">Reference proteome</keyword>
<evidence type="ECO:0000256" key="6">
    <source>
        <dbReference type="SAM" id="Coils"/>
    </source>
</evidence>
<dbReference type="SUPFAM" id="SSF47384">
    <property type="entry name" value="Homodimeric domain of signal transducing histidine kinase"/>
    <property type="match status" value="1"/>
</dbReference>
<dbReference type="SUPFAM" id="SSF55874">
    <property type="entry name" value="ATPase domain of HSP90 chaperone/DNA topoisomerase II/histidine kinase"/>
    <property type="match status" value="1"/>
</dbReference>
<dbReference type="PANTHER" id="PTHR42878">
    <property type="entry name" value="TWO-COMPONENT HISTIDINE KINASE"/>
    <property type="match status" value="1"/>
</dbReference>
<organism evidence="8 9">
    <name type="scientific">Rhodoferax saidenbachensis</name>
    <dbReference type="NCBI Taxonomy" id="1484693"/>
    <lineage>
        <taxon>Bacteria</taxon>
        <taxon>Pseudomonadati</taxon>
        <taxon>Pseudomonadota</taxon>
        <taxon>Betaproteobacteria</taxon>
        <taxon>Burkholderiales</taxon>
        <taxon>Comamonadaceae</taxon>
        <taxon>Rhodoferax</taxon>
    </lineage>
</organism>
<evidence type="ECO:0000313" key="9">
    <source>
        <dbReference type="Proteomes" id="UP000186110"/>
    </source>
</evidence>
<dbReference type="InterPro" id="IPR036097">
    <property type="entry name" value="HisK_dim/P_sf"/>
</dbReference>
<dbReference type="CDD" id="cd00082">
    <property type="entry name" value="HisKA"/>
    <property type="match status" value="1"/>
</dbReference>
<dbReference type="Pfam" id="PF00512">
    <property type="entry name" value="HisKA"/>
    <property type="match status" value="1"/>
</dbReference>
<dbReference type="Pfam" id="PF02518">
    <property type="entry name" value="HATPase_c"/>
    <property type="match status" value="1"/>
</dbReference>
<dbReference type="EC" id="2.7.13.3" evidence="2"/>
<dbReference type="SMART" id="SM00388">
    <property type="entry name" value="HisKA"/>
    <property type="match status" value="1"/>
</dbReference>
<dbReference type="STRING" id="1484693.RS694_03710"/>
<dbReference type="InterPro" id="IPR005467">
    <property type="entry name" value="His_kinase_dom"/>
</dbReference>
<gene>
    <name evidence="8" type="ORF">RS694_03710</name>
</gene>
<proteinExistence type="predicted"/>
<dbReference type="InterPro" id="IPR050351">
    <property type="entry name" value="BphY/WalK/GraS-like"/>
</dbReference>
<evidence type="ECO:0000256" key="2">
    <source>
        <dbReference type="ARBA" id="ARBA00012438"/>
    </source>
</evidence>
<accession>A0A1P8K6W1</accession>
<dbReference type="eggNOG" id="COG4251">
    <property type="taxonomic scope" value="Bacteria"/>
</dbReference>
<dbReference type="RefSeq" id="WP_051391844.1">
    <property type="nucleotide sequence ID" value="NZ_CP019239.1"/>
</dbReference>
<dbReference type="InterPro" id="IPR003594">
    <property type="entry name" value="HATPase_dom"/>
</dbReference>
<dbReference type="SMART" id="SM00387">
    <property type="entry name" value="HATPase_c"/>
    <property type="match status" value="1"/>
</dbReference>
<dbReference type="GO" id="GO:0030295">
    <property type="term" value="F:protein kinase activator activity"/>
    <property type="evidence" value="ECO:0007669"/>
    <property type="project" value="TreeGrafter"/>
</dbReference>
<sequence>MTDPQTRIAQLEAELAAARQEMQDFTQTVSHDLRAPLRHIVSYARLVQEDAGPQLNEEVRGFLSTITDASGQLGAMLDALLELSRLGTAPVQITSVALQPLVQEVCDEVAARHAAHVVDVSVDVAVPEVLADAALLRHALLGLLVNAWKFTATTPEARVVVSATLNAQGMVVLTVQDNGVGYNPALQGQLFKMFSRLHSASQFPGLGSGLALARKAVRRMGGEVQLSGAVNAGCCATLLLPGVPVAAA</sequence>
<dbReference type="KEGG" id="rsb:RS694_03710"/>
<evidence type="ECO:0000256" key="5">
    <source>
        <dbReference type="ARBA" id="ARBA00022777"/>
    </source>
</evidence>
<feature type="domain" description="Histidine kinase" evidence="7">
    <location>
        <begin position="28"/>
        <end position="244"/>
    </location>
</feature>
<dbReference type="Gene3D" id="1.10.287.130">
    <property type="match status" value="1"/>
</dbReference>
<evidence type="ECO:0000256" key="1">
    <source>
        <dbReference type="ARBA" id="ARBA00000085"/>
    </source>
</evidence>
<dbReference type="AlphaFoldDB" id="A0A1P8K6W1"/>
<keyword evidence="5 8" id="KW-0418">Kinase</keyword>
<dbReference type="Gene3D" id="3.30.565.10">
    <property type="entry name" value="Histidine kinase-like ATPase, C-terminal domain"/>
    <property type="match status" value="1"/>
</dbReference>
<reference evidence="8 9" key="1">
    <citation type="submission" date="2017-01" db="EMBL/GenBank/DDBJ databases">
        <authorList>
            <person name="Mah S.A."/>
            <person name="Swanson W.J."/>
            <person name="Moy G.W."/>
            <person name="Vacquier V.D."/>
        </authorList>
    </citation>
    <scope>NUCLEOTIDE SEQUENCE [LARGE SCALE GENOMIC DNA]</scope>
    <source>
        <strain evidence="8 9">DSM 22694</strain>
    </source>
</reference>
<keyword evidence="3" id="KW-0597">Phosphoprotein</keyword>
<dbReference type="GO" id="GO:0000155">
    <property type="term" value="F:phosphorelay sensor kinase activity"/>
    <property type="evidence" value="ECO:0007669"/>
    <property type="project" value="InterPro"/>
</dbReference>
<evidence type="ECO:0000313" key="8">
    <source>
        <dbReference type="EMBL" id="APW41744.1"/>
    </source>
</evidence>
<evidence type="ECO:0000256" key="3">
    <source>
        <dbReference type="ARBA" id="ARBA00022553"/>
    </source>
</evidence>
<dbReference type="GO" id="GO:0000156">
    <property type="term" value="F:phosphorelay response regulator activity"/>
    <property type="evidence" value="ECO:0007669"/>
    <property type="project" value="TreeGrafter"/>
</dbReference>
<keyword evidence="4" id="KW-0808">Transferase</keyword>
<dbReference type="EMBL" id="CP019239">
    <property type="protein sequence ID" value="APW41744.1"/>
    <property type="molecule type" value="Genomic_DNA"/>
</dbReference>
<dbReference type="PANTHER" id="PTHR42878:SF15">
    <property type="entry name" value="BACTERIOPHYTOCHROME"/>
    <property type="match status" value="1"/>
</dbReference>
<keyword evidence="6" id="KW-0175">Coiled coil</keyword>
<evidence type="ECO:0000259" key="7">
    <source>
        <dbReference type="PROSITE" id="PS50109"/>
    </source>
</evidence>
<dbReference type="PROSITE" id="PS50109">
    <property type="entry name" value="HIS_KIN"/>
    <property type="match status" value="1"/>
</dbReference>
<dbReference type="InterPro" id="IPR003661">
    <property type="entry name" value="HisK_dim/P_dom"/>
</dbReference>
<dbReference type="GO" id="GO:0007234">
    <property type="term" value="P:osmosensory signaling via phosphorelay pathway"/>
    <property type="evidence" value="ECO:0007669"/>
    <property type="project" value="TreeGrafter"/>
</dbReference>
<dbReference type="InterPro" id="IPR036890">
    <property type="entry name" value="HATPase_C_sf"/>
</dbReference>